<evidence type="ECO:0000313" key="6">
    <source>
        <dbReference type="EMBL" id="EYD75866.1"/>
    </source>
</evidence>
<reference evidence="6 7" key="1">
    <citation type="submission" date="2013-02" db="EMBL/GenBank/DDBJ databases">
        <authorList>
            <person name="Fiebig A."/>
            <person name="Goeker M."/>
            <person name="Klenk H.-P.P."/>
        </authorList>
    </citation>
    <scope>NUCLEOTIDE SEQUENCE [LARGE SCALE GENOMIC DNA]</scope>
    <source>
        <strain evidence="6 7">DSM 19309</strain>
    </source>
</reference>
<feature type="DNA-binding region" description="H-T-H motif" evidence="4">
    <location>
        <begin position="38"/>
        <end position="57"/>
    </location>
</feature>
<evidence type="ECO:0000256" key="1">
    <source>
        <dbReference type="ARBA" id="ARBA00023015"/>
    </source>
</evidence>
<dbReference type="AlphaFoldDB" id="A0A017HNB4"/>
<evidence type="ECO:0000256" key="4">
    <source>
        <dbReference type="PROSITE-ProRule" id="PRU00335"/>
    </source>
</evidence>
<dbReference type="PANTHER" id="PTHR30055">
    <property type="entry name" value="HTH-TYPE TRANSCRIPTIONAL REGULATOR RUTR"/>
    <property type="match status" value="1"/>
</dbReference>
<dbReference type="Gene3D" id="1.10.357.10">
    <property type="entry name" value="Tetracycline Repressor, domain 2"/>
    <property type="match status" value="1"/>
</dbReference>
<dbReference type="Pfam" id="PF00440">
    <property type="entry name" value="TetR_N"/>
    <property type="match status" value="1"/>
</dbReference>
<evidence type="ECO:0000256" key="2">
    <source>
        <dbReference type="ARBA" id="ARBA00023125"/>
    </source>
</evidence>
<keyword evidence="7" id="KW-1185">Reference proteome</keyword>
<name>A0A017HNB4_9RHOB</name>
<accession>A0A017HNB4</accession>
<evidence type="ECO:0000256" key="3">
    <source>
        <dbReference type="ARBA" id="ARBA00023163"/>
    </source>
</evidence>
<dbReference type="InterPro" id="IPR001647">
    <property type="entry name" value="HTH_TetR"/>
</dbReference>
<sequence>MTRTYTLKKRAEKQAETRQRIVEAAMELHSTVGPASTSMSQIAERAGVQRHTLYAHFPDERSMALACSGLFAERQPLPDPEPWTAIVDPRDRLRTGLRALYAWYERNAGLLGCVIRDAEHHALTREMAEMRFIPALVRIREVLGDGVSPDRSALLGLALDFHTWRRLSQAEGLGSDTAAEAMIKAILEPTFQTVRPPESD</sequence>
<keyword evidence="3" id="KW-0804">Transcription</keyword>
<keyword evidence="1" id="KW-0805">Transcription regulation</keyword>
<keyword evidence="2 4" id="KW-0238">DNA-binding</keyword>
<dbReference type="OrthoDB" id="8535430at2"/>
<dbReference type="RefSeq" id="WP_051520912.1">
    <property type="nucleotide sequence ID" value="NZ_KK088522.1"/>
</dbReference>
<protein>
    <submittedName>
        <fullName evidence="6">Transcriptional regulator, TetR family</fullName>
    </submittedName>
</protein>
<proteinExistence type="predicted"/>
<dbReference type="InterPro" id="IPR009057">
    <property type="entry name" value="Homeodomain-like_sf"/>
</dbReference>
<feature type="domain" description="HTH tetR-type" evidence="5">
    <location>
        <begin position="15"/>
        <end position="75"/>
    </location>
</feature>
<evidence type="ECO:0000313" key="7">
    <source>
        <dbReference type="Proteomes" id="UP000019666"/>
    </source>
</evidence>
<dbReference type="PATRIC" id="fig|442562.3.peg.2608"/>
<dbReference type="STRING" id="442562.Rumeso_02648"/>
<dbReference type="PROSITE" id="PS50977">
    <property type="entry name" value="HTH_TETR_2"/>
    <property type="match status" value="1"/>
</dbReference>
<comment type="caution">
    <text evidence="6">The sequence shown here is derived from an EMBL/GenBank/DDBJ whole genome shotgun (WGS) entry which is preliminary data.</text>
</comment>
<dbReference type="PRINTS" id="PR00455">
    <property type="entry name" value="HTHTETR"/>
</dbReference>
<dbReference type="InterPro" id="IPR050109">
    <property type="entry name" value="HTH-type_TetR-like_transc_reg"/>
</dbReference>
<dbReference type="GO" id="GO:0003700">
    <property type="term" value="F:DNA-binding transcription factor activity"/>
    <property type="evidence" value="ECO:0007669"/>
    <property type="project" value="TreeGrafter"/>
</dbReference>
<gene>
    <name evidence="6" type="ORF">Rumeso_02648</name>
</gene>
<organism evidence="6 7">
    <name type="scientific">Rubellimicrobium mesophilum DSM 19309</name>
    <dbReference type="NCBI Taxonomy" id="442562"/>
    <lineage>
        <taxon>Bacteria</taxon>
        <taxon>Pseudomonadati</taxon>
        <taxon>Pseudomonadota</taxon>
        <taxon>Alphaproteobacteria</taxon>
        <taxon>Rhodobacterales</taxon>
        <taxon>Roseobacteraceae</taxon>
        <taxon>Rubellimicrobium</taxon>
    </lineage>
</organism>
<dbReference type="HOGENOM" id="CLU_117566_0_0_5"/>
<dbReference type="Proteomes" id="UP000019666">
    <property type="component" value="Unassembled WGS sequence"/>
</dbReference>
<dbReference type="SUPFAM" id="SSF46689">
    <property type="entry name" value="Homeodomain-like"/>
    <property type="match status" value="1"/>
</dbReference>
<evidence type="ECO:0000259" key="5">
    <source>
        <dbReference type="PROSITE" id="PS50977"/>
    </source>
</evidence>
<dbReference type="EMBL" id="AOSK01000065">
    <property type="protein sequence ID" value="EYD75866.1"/>
    <property type="molecule type" value="Genomic_DNA"/>
</dbReference>
<dbReference type="PANTHER" id="PTHR30055:SF234">
    <property type="entry name" value="HTH-TYPE TRANSCRIPTIONAL REGULATOR BETI"/>
    <property type="match status" value="1"/>
</dbReference>
<dbReference type="GO" id="GO:0000976">
    <property type="term" value="F:transcription cis-regulatory region binding"/>
    <property type="evidence" value="ECO:0007669"/>
    <property type="project" value="TreeGrafter"/>
</dbReference>